<comment type="caution">
    <text evidence="5">The sequence shown here is derived from an EMBL/GenBank/DDBJ whole genome shotgun (WGS) entry which is preliminary data.</text>
</comment>
<feature type="chain" id="PRO_5037382895" evidence="3">
    <location>
        <begin position="22"/>
        <end position="417"/>
    </location>
</feature>
<gene>
    <name evidence="5" type="ORF">KH901_00635</name>
</gene>
<dbReference type="PANTHER" id="PTHR33392:SF6">
    <property type="entry name" value="POLYISOPRENYL-TEICHOIC ACID--PEPTIDOGLYCAN TEICHOIC ACID TRANSFERASE TAGU"/>
    <property type="match status" value="1"/>
</dbReference>
<protein>
    <submittedName>
        <fullName evidence="5">LCP family protein</fullName>
    </submittedName>
</protein>
<sequence>MKLGRKILLMLLAIFATTVVAAGIYLTTTYNYATGELSKTFRVSKATSGNSKAIQQTKPITILLMGVDTGSEGRKETWEGNSDTMILVTVNPKTKRTTMTSLERDLLTDVEGSGEVKLNAAYAEGGADLAISTIQKVLDIDIDYYALINMQGMIDLVDAVGGIEVTNHFDFPISIAENEPEFQAKVEPGTHKINGEQALVYSRMRYDDPDGDYGRQKRQREVIQKIVAKLLKMGSIGSYKKILSAVSSNVQTSIDLGDSTTLRGLMGYSEAFKNIKSYQLAGSDATINGGSYQVASTEDILKVQNRIKKEVGKKGVSESKLKTSLVLNGFGTSSYGSDDFVNSKGSLASSEVSGSYEAGPSEATGGGSVSTYNGGTTYSNNYSENTGNYVQDQGATAPTYNYNGSGVTTYSTIPATQ</sequence>
<feature type="signal peptide" evidence="3">
    <location>
        <begin position="1"/>
        <end position="21"/>
    </location>
</feature>
<evidence type="ECO:0000256" key="3">
    <source>
        <dbReference type="SAM" id="SignalP"/>
    </source>
</evidence>
<name>A0A943LWU8_STRVE</name>
<dbReference type="Pfam" id="PF03816">
    <property type="entry name" value="LytR_cpsA_psr"/>
    <property type="match status" value="1"/>
</dbReference>
<dbReference type="RefSeq" id="WP_247918922.1">
    <property type="nucleotide sequence ID" value="NZ_JALDVO010000017.1"/>
</dbReference>
<keyword evidence="3" id="KW-0732">Signal</keyword>
<feature type="domain" description="Cell envelope-related transcriptional attenuator" evidence="4">
    <location>
        <begin position="81"/>
        <end position="230"/>
    </location>
</feature>
<dbReference type="NCBIfam" id="TIGR00350">
    <property type="entry name" value="lytR_cpsA_psr"/>
    <property type="match status" value="1"/>
</dbReference>
<dbReference type="InterPro" id="IPR050922">
    <property type="entry name" value="LytR/CpsA/Psr_CW_biosynth"/>
</dbReference>
<feature type="region of interest" description="Disordered" evidence="2">
    <location>
        <begin position="383"/>
        <end position="417"/>
    </location>
</feature>
<dbReference type="NCBIfam" id="NF047591">
    <property type="entry name" value="transregBrpAStrep"/>
    <property type="match status" value="1"/>
</dbReference>
<reference evidence="5" key="1">
    <citation type="submission" date="2021-05" db="EMBL/GenBank/DDBJ databases">
        <title>Infant gut strain persistence is associated with maternal origin, phylogeny, and functional potential including surface adhesion and iron acquisition.</title>
        <authorList>
            <person name="Lou Y.C."/>
        </authorList>
    </citation>
    <scope>NUCLEOTIDE SEQUENCE</scope>
    <source>
        <strain evidence="5">L3_122_031G1_dasL3_122_031G1_maxbin2.maxbin.025s ta_sub</strain>
    </source>
</reference>
<evidence type="ECO:0000256" key="1">
    <source>
        <dbReference type="ARBA" id="ARBA00006068"/>
    </source>
</evidence>
<dbReference type="AlphaFoldDB" id="A0A943LWU8"/>
<dbReference type="Proteomes" id="UP000703822">
    <property type="component" value="Unassembled WGS sequence"/>
</dbReference>
<comment type="similarity">
    <text evidence="1">Belongs to the LytR/CpsA/Psr (LCP) family.</text>
</comment>
<dbReference type="Gene3D" id="3.40.630.190">
    <property type="entry name" value="LCP protein"/>
    <property type="match status" value="1"/>
</dbReference>
<organism evidence="5 6">
    <name type="scientific">Streptococcus vestibularis</name>
    <dbReference type="NCBI Taxonomy" id="1343"/>
    <lineage>
        <taxon>Bacteria</taxon>
        <taxon>Bacillati</taxon>
        <taxon>Bacillota</taxon>
        <taxon>Bacilli</taxon>
        <taxon>Lactobacillales</taxon>
        <taxon>Streptococcaceae</taxon>
        <taxon>Streptococcus</taxon>
    </lineage>
</organism>
<dbReference type="PANTHER" id="PTHR33392">
    <property type="entry name" value="POLYISOPRENYL-TEICHOIC ACID--PEPTIDOGLYCAN TEICHOIC ACID TRANSFERASE TAGU"/>
    <property type="match status" value="1"/>
</dbReference>
<evidence type="ECO:0000313" key="5">
    <source>
        <dbReference type="EMBL" id="MBS6097002.1"/>
    </source>
</evidence>
<proteinExistence type="inferred from homology"/>
<evidence type="ECO:0000259" key="4">
    <source>
        <dbReference type="Pfam" id="PF03816"/>
    </source>
</evidence>
<evidence type="ECO:0000256" key="2">
    <source>
        <dbReference type="SAM" id="MobiDB-lite"/>
    </source>
</evidence>
<dbReference type="EMBL" id="JAHAGS010000006">
    <property type="protein sequence ID" value="MBS6097002.1"/>
    <property type="molecule type" value="Genomic_DNA"/>
</dbReference>
<feature type="region of interest" description="Disordered" evidence="2">
    <location>
        <begin position="351"/>
        <end position="370"/>
    </location>
</feature>
<accession>A0A943LWU8</accession>
<dbReference type="InterPro" id="IPR004474">
    <property type="entry name" value="LytR_CpsA_psr"/>
</dbReference>
<evidence type="ECO:0000313" key="6">
    <source>
        <dbReference type="Proteomes" id="UP000703822"/>
    </source>
</evidence>